<dbReference type="PANTHER" id="PTHR11265">
    <property type="entry name" value="S-ADENOSYL-METHYLTRANSFERASE MRAW"/>
    <property type="match status" value="1"/>
</dbReference>
<evidence type="ECO:0000256" key="1">
    <source>
        <dbReference type="ARBA" id="ARBA00010396"/>
    </source>
</evidence>
<proteinExistence type="inferred from homology"/>
<comment type="caution">
    <text evidence="7">The sequence shown here is derived from an EMBL/GenBank/DDBJ whole genome shotgun (WGS) entry which is preliminary data.</text>
</comment>
<dbReference type="SUPFAM" id="SSF81799">
    <property type="entry name" value="Putative methyltransferase TM0872, insert domain"/>
    <property type="match status" value="1"/>
</dbReference>
<reference evidence="7 8" key="1">
    <citation type="submission" date="2019-07" db="EMBL/GenBank/DDBJ databases">
        <title>Genome sequencing of 100 strains of the haloalkaliphilic chemolithoautotrophic sulfur-oxidizing bacterium Thioalkalivibrio.</title>
        <authorList>
            <person name="Muyzer G."/>
        </authorList>
    </citation>
    <scope>NUCLEOTIDE SEQUENCE [LARGE SCALE GENOMIC DNA]</scope>
    <source>
        <strain evidence="7 8">ASO4-4</strain>
    </source>
</reference>
<dbReference type="EMBL" id="VLLC01000024">
    <property type="protein sequence ID" value="TWI68090.1"/>
    <property type="molecule type" value="Genomic_DNA"/>
</dbReference>
<evidence type="ECO:0000256" key="5">
    <source>
        <dbReference type="ARBA" id="ARBA00022691"/>
    </source>
</evidence>
<name>A0A562RIF4_9BACT</name>
<dbReference type="Pfam" id="PF01795">
    <property type="entry name" value="Methyltransf_5"/>
    <property type="match status" value="1"/>
</dbReference>
<dbReference type="AlphaFoldDB" id="A0A562RIF4"/>
<dbReference type="InterPro" id="IPR023397">
    <property type="entry name" value="SAM-dep_MeTrfase_MraW_recog"/>
</dbReference>
<comment type="similarity">
    <text evidence="1 6">Belongs to the methyltransferase superfamily. RsmH family.</text>
</comment>
<feature type="binding site" evidence="6">
    <location>
        <position position="52"/>
    </location>
    <ligand>
        <name>S-adenosyl-L-methionine</name>
        <dbReference type="ChEBI" id="CHEBI:59789"/>
    </ligand>
</feature>
<sequence length="312" mass="34568">MDFHHISCMPDEVLAFLQGKEKGIYVDATLGGCGHSRRILTEVPESHLIGIDQDPYAIAHAKEALAPYGNRVTLVHGNFSGIGSILNDLGISAVDGILADLGLSLYQLEASGRGFSFKGDEPLDMRMDPASPRSAADIVNQEKEQTLKTLFRDLGEERFAGPIARRIVHAREENPIEKTGQLAEIVRMCIPAKHRAKQKIHPATRVFMALRIAVNEELEKLDFFLKEAPLRLLPGGKMVVLSFHSLEDRRVKQAFRKLAFPCTCPPDFPLCNCGGRADFRLLTSKAVKPGEKEILANPMARSTRLRALQRLP</sequence>
<dbReference type="GO" id="GO:0005737">
    <property type="term" value="C:cytoplasm"/>
    <property type="evidence" value="ECO:0007669"/>
    <property type="project" value="UniProtKB-SubCell"/>
</dbReference>
<keyword evidence="8" id="KW-1185">Reference proteome</keyword>
<feature type="binding site" evidence="6">
    <location>
        <begin position="33"/>
        <end position="35"/>
    </location>
    <ligand>
        <name>S-adenosyl-L-methionine</name>
        <dbReference type="ChEBI" id="CHEBI:59789"/>
    </ligand>
</feature>
<keyword evidence="4 6" id="KW-0808">Transferase</keyword>
<evidence type="ECO:0000256" key="6">
    <source>
        <dbReference type="HAMAP-Rule" id="MF_01007"/>
    </source>
</evidence>
<comment type="subcellular location">
    <subcellularLocation>
        <location evidence="6">Cytoplasm</location>
    </subcellularLocation>
</comment>
<comment type="function">
    <text evidence="6">Specifically methylates the N4 position of cytidine in position 1402 (C1402) of 16S rRNA.</text>
</comment>
<organism evidence="7 8">
    <name type="scientific">Desulfobotulus alkaliphilus</name>
    <dbReference type="NCBI Taxonomy" id="622671"/>
    <lineage>
        <taxon>Bacteria</taxon>
        <taxon>Pseudomonadati</taxon>
        <taxon>Thermodesulfobacteriota</taxon>
        <taxon>Desulfobacteria</taxon>
        <taxon>Desulfobacterales</taxon>
        <taxon>Desulfobacteraceae</taxon>
        <taxon>Desulfobotulus</taxon>
    </lineage>
</organism>
<dbReference type="InterPro" id="IPR029063">
    <property type="entry name" value="SAM-dependent_MTases_sf"/>
</dbReference>
<dbReference type="NCBIfam" id="TIGR00006">
    <property type="entry name" value="16S rRNA (cytosine(1402)-N(4))-methyltransferase RsmH"/>
    <property type="match status" value="1"/>
</dbReference>
<dbReference type="PANTHER" id="PTHR11265:SF0">
    <property type="entry name" value="12S RRNA N4-METHYLCYTIDINE METHYLTRANSFERASE"/>
    <property type="match status" value="1"/>
</dbReference>
<dbReference type="InterPro" id="IPR002903">
    <property type="entry name" value="RsmH"/>
</dbReference>
<dbReference type="Gene3D" id="3.40.50.150">
    <property type="entry name" value="Vaccinia Virus protein VP39"/>
    <property type="match status" value="1"/>
</dbReference>
<comment type="catalytic activity">
    <reaction evidence="6">
        <text>cytidine(1402) in 16S rRNA + S-adenosyl-L-methionine = N(4)-methylcytidine(1402) in 16S rRNA + S-adenosyl-L-homocysteine + H(+)</text>
        <dbReference type="Rhea" id="RHEA:42928"/>
        <dbReference type="Rhea" id="RHEA-COMP:10286"/>
        <dbReference type="Rhea" id="RHEA-COMP:10287"/>
        <dbReference type="ChEBI" id="CHEBI:15378"/>
        <dbReference type="ChEBI" id="CHEBI:57856"/>
        <dbReference type="ChEBI" id="CHEBI:59789"/>
        <dbReference type="ChEBI" id="CHEBI:74506"/>
        <dbReference type="ChEBI" id="CHEBI:82748"/>
        <dbReference type="EC" id="2.1.1.199"/>
    </reaction>
</comment>
<dbReference type="RefSeq" id="WP_144685847.1">
    <property type="nucleotide sequence ID" value="NZ_VLLC01000024.1"/>
</dbReference>
<feature type="binding site" evidence="6">
    <location>
        <position position="107"/>
    </location>
    <ligand>
        <name>S-adenosyl-L-methionine</name>
        <dbReference type="ChEBI" id="CHEBI:59789"/>
    </ligand>
</feature>
<feature type="binding site" evidence="6">
    <location>
        <position position="79"/>
    </location>
    <ligand>
        <name>S-adenosyl-L-methionine</name>
        <dbReference type="ChEBI" id="CHEBI:59789"/>
    </ligand>
</feature>
<evidence type="ECO:0000256" key="4">
    <source>
        <dbReference type="ARBA" id="ARBA00022679"/>
    </source>
</evidence>
<dbReference type="CDD" id="cd02440">
    <property type="entry name" value="AdoMet_MTases"/>
    <property type="match status" value="1"/>
</dbReference>
<evidence type="ECO:0000256" key="2">
    <source>
        <dbReference type="ARBA" id="ARBA00022552"/>
    </source>
</evidence>
<gene>
    <name evidence="6" type="primary">rsmH</name>
    <name evidence="7" type="ORF">LZ24_02666</name>
</gene>
<keyword evidence="6" id="KW-0963">Cytoplasm</keyword>
<protein>
    <recommendedName>
        <fullName evidence="6">Ribosomal RNA small subunit methyltransferase H</fullName>
        <ecNumber evidence="6">2.1.1.199</ecNumber>
    </recommendedName>
    <alternativeName>
        <fullName evidence="6">16S rRNA m(4)C1402 methyltransferase</fullName>
    </alternativeName>
    <alternativeName>
        <fullName evidence="6">rRNA (cytosine-N(4)-)-methyltransferase RsmH</fullName>
    </alternativeName>
</protein>
<dbReference type="GO" id="GO:0071424">
    <property type="term" value="F:rRNA (cytosine-N4-)-methyltransferase activity"/>
    <property type="evidence" value="ECO:0007669"/>
    <property type="project" value="UniProtKB-UniRule"/>
</dbReference>
<keyword evidence="2 6" id="KW-0698">rRNA processing</keyword>
<dbReference type="Gene3D" id="1.10.150.170">
    <property type="entry name" value="Putative methyltransferase TM0872, insert domain"/>
    <property type="match status" value="1"/>
</dbReference>
<dbReference type="PIRSF" id="PIRSF004486">
    <property type="entry name" value="MraW"/>
    <property type="match status" value="1"/>
</dbReference>
<keyword evidence="5 6" id="KW-0949">S-adenosyl-L-methionine</keyword>
<dbReference type="SUPFAM" id="SSF53335">
    <property type="entry name" value="S-adenosyl-L-methionine-dependent methyltransferases"/>
    <property type="match status" value="1"/>
</dbReference>
<dbReference type="EC" id="2.1.1.199" evidence="6"/>
<evidence type="ECO:0000313" key="7">
    <source>
        <dbReference type="EMBL" id="TWI68090.1"/>
    </source>
</evidence>
<evidence type="ECO:0000256" key="3">
    <source>
        <dbReference type="ARBA" id="ARBA00022603"/>
    </source>
</evidence>
<dbReference type="OrthoDB" id="9806637at2"/>
<accession>A0A562RIF4</accession>
<evidence type="ECO:0000313" key="8">
    <source>
        <dbReference type="Proteomes" id="UP000318307"/>
    </source>
</evidence>
<keyword evidence="3 6" id="KW-0489">Methyltransferase</keyword>
<dbReference type="GO" id="GO:0070475">
    <property type="term" value="P:rRNA base methylation"/>
    <property type="evidence" value="ECO:0007669"/>
    <property type="project" value="UniProtKB-UniRule"/>
</dbReference>
<dbReference type="Proteomes" id="UP000318307">
    <property type="component" value="Unassembled WGS sequence"/>
</dbReference>
<feature type="binding site" evidence="6">
    <location>
        <position position="100"/>
    </location>
    <ligand>
        <name>S-adenosyl-L-methionine</name>
        <dbReference type="ChEBI" id="CHEBI:59789"/>
    </ligand>
</feature>
<dbReference type="HAMAP" id="MF_01007">
    <property type="entry name" value="16SrRNA_methyltr_H"/>
    <property type="match status" value="1"/>
</dbReference>